<dbReference type="InterPro" id="IPR020904">
    <property type="entry name" value="Sc_DH/Rdtase_CS"/>
</dbReference>
<dbReference type="EMBL" id="VFPH01000001">
    <property type="protein sequence ID" value="TQM43930.1"/>
    <property type="molecule type" value="Genomic_DNA"/>
</dbReference>
<evidence type="ECO:0000256" key="3">
    <source>
        <dbReference type="RuleBase" id="RU000363"/>
    </source>
</evidence>
<dbReference type="RefSeq" id="WP_142098186.1">
    <property type="nucleotide sequence ID" value="NZ_VFPH01000001.1"/>
</dbReference>
<dbReference type="PANTHER" id="PTHR42820">
    <property type="entry name" value="SHORT-CHAIN DEHYDROGENASE REDUCTASE"/>
    <property type="match status" value="1"/>
</dbReference>
<organism evidence="5 6">
    <name type="scientific">Pseudonocardia cypriaca</name>
    <dbReference type="NCBI Taxonomy" id="882449"/>
    <lineage>
        <taxon>Bacteria</taxon>
        <taxon>Bacillati</taxon>
        <taxon>Actinomycetota</taxon>
        <taxon>Actinomycetes</taxon>
        <taxon>Pseudonocardiales</taxon>
        <taxon>Pseudonocardiaceae</taxon>
        <taxon>Pseudonocardia</taxon>
    </lineage>
</organism>
<name>A0A543GD04_9PSEU</name>
<dbReference type="PROSITE" id="PS00061">
    <property type="entry name" value="ADH_SHORT"/>
    <property type="match status" value="1"/>
</dbReference>
<dbReference type="Pfam" id="PF00106">
    <property type="entry name" value="adh_short"/>
    <property type="match status" value="1"/>
</dbReference>
<dbReference type="InterPro" id="IPR002347">
    <property type="entry name" value="SDR_fam"/>
</dbReference>
<dbReference type="FunFam" id="3.40.50.720:FF:000084">
    <property type="entry name" value="Short-chain dehydrogenase reductase"/>
    <property type="match status" value="1"/>
</dbReference>
<dbReference type="Gene3D" id="3.40.50.720">
    <property type="entry name" value="NAD(P)-binding Rossmann-like Domain"/>
    <property type="match status" value="1"/>
</dbReference>
<dbReference type="Proteomes" id="UP000319818">
    <property type="component" value="Unassembled WGS sequence"/>
</dbReference>
<sequence length="256" mass="25692">MDLTGKGALVTGGASGIGAAAVRRLAAAGARVAVADRDEAAAQELAGEVGGIALGGDVAEPERMPAHVAAAEHAFGGLDVVLLNAGVTAGQSGVEDLDVAGYRRIVGVNVDHVVFGLAAAVPALRRAGGGQVIATASLAGLVPMPGDALYTMTKHAVVGYVRAAAPVLAADGIRVNAVCPGFADTPLIARARPQFGDFPLLTAEDVADAIETVLDRGEPGECWFVQPGREAAPYGFRGVPGPAGAPRPPDVTWSDH</sequence>
<dbReference type="SUPFAM" id="SSF51735">
    <property type="entry name" value="NAD(P)-binding Rossmann-fold domains"/>
    <property type="match status" value="1"/>
</dbReference>
<comment type="caution">
    <text evidence="5">The sequence shown here is derived from an EMBL/GenBank/DDBJ whole genome shotgun (WGS) entry which is preliminary data.</text>
</comment>
<reference evidence="5 6" key="1">
    <citation type="submission" date="2019-06" db="EMBL/GenBank/DDBJ databases">
        <title>Sequencing the genomes of 1000 actinobacteria strains.</title>
        <authorList>
            <person name="Klenk H.-P."/>
        </authorList>
    </citation>
    <scope>NUCLEOTIDE SEQUENCE [LARGE SCALE GENOMIC DNA]</scope>
    <source>
        <strain evidence="5 6">DSM 45511</strain>
    </source>
</reference>
<protein>
    <submittedName>
        <fullName evidence="5">NADP-dependent 3-hydroxy acid dehydrogenase YdfG</fullName>
    </submittedName>
</protein>
<dbReference type="PRINTS" id="PR00080">
    <property type="entry name" value="SDRFAMILY"/>
</dbReference>
<evidence type="ECO:0000256" key="2">
    <source>
        <dbReference type="ARBA" id="ARBA00023002"/>
    </source>
</evidence>
<accession>A0A543GD04</accession>
<gene>
    <name evidence="5" type="ORF">FB388_1289</name>
</gene>
<evidence type="ECO:0000256" key="1">
    <source>
        <dbReference type="ARBA" id="ARBA00006484"/>
    </source>
</evidence>
<feature type="region of interest" description="Disordered" evidence="4">
    <location>
        <begin position="235"/>
        <end position="256"/>
    </location>
</feature>
<proteinExistence type="inferred from homology"/>
<dbReference type="AlphaFoldDB" id="A0A543GD04"/>
<comment type="similarity">
    <text evidence="1 3">Belongs to the short-chain dehydrogenases/reductases (SDR) family.</text>
</comment>
<dbReference type="GO" id="GO:0016491">
    <property type="term" value="F:oxidoreductase activity"/>
    <property type="evidence" value="ECO:0007669"/>
    <property type="project" value="UniProtKB-KW"/>
</dbReference>
<dbReference type="PANTHER" id="PTHR42820:SF1">
    <property type="entry name" value="SHORT-CHAIN DEHYDROGENASE_REDUCTASE FAMILY PROTEIN"/>
    <property type="match status" value="1"/>
</dbReference>
<keyword evidence="2" id="KW-0560">Oxidoreductase</keyword>
<evidence type="ECO:0000256" key="4">
    <source>
        <dbReference type="SAM" id="MobiDB-lite"/>
    </source>
</evidence>
<dbReference type="InterPro" id="IPR036291">
    <property type="entry name" value="NAD(P)-bd_dom_sf"/>
</dbReference>
<keyword evidence="6" id="KW-1185">Reference proteome</keyword>
<evidence type="ECO:0000313" key="5">
    <source>
        <dbReference type="EMBL" id="TQM43930.1"/>
    </source>
</evidence>
<dbReference type="OrthoDB" id="4133661at2"/>
<evidence type="ECO:0000313" key="6">
    <source>
        <dbReference type="Proteomes" id="UP000319818"/>
    </source>
</evidence>
<dbReference type="PRINTS" id="PR00081">
    <property type="entry name" value="GDHRDH"/>
</dbReference>